<name>A0A1V9E3Y7_9BACT</name>
<proteinExistence type="predicted"/>
<feature type="chain" id="PRO_5010728805" description="DUF4197 domain-containing protein" evidence="1">
    <location>
        <begin position="34"/>
        <end position="161"/>
    </location>
</feature>
<keyword evidence="1" id="KW-0732">Signal</keyword>
<evidence type="ECO:0008006" key="4">
    <source>
        <dbReference type="Google" id="ProtNLM"/>
    </source>
</evidence>
<accession>A0A1V9E3Y7</accession>
<feature type="signal peptide" evidence="1">
    <location>
        <begin position="1"/>
        <end position="33"/>
    </location>
</feature>
<dbReference type="Proteomes" id="UP000192610">
    <property type="component" value="Unassembled WGS sequence"/>
</dbReference>
<gene>
    <name evidence="2" type="ORF">A4H97_14660</name>
</gene>
<protein>
    <recommendedName>
        <fullName evidence="4">DUF4197 domain-containing protein</fullName>
    </recommendedName>
</protein>
<evidence type="ECO:0000256" key="1">
    <source>
        <dbReference type="SAM" id="SignalP"/>
    </source>
</evidence>
<dbReference type="AlphaFoldDB" id="A0A1V9E3Y7"/>
<organism evidence="2 3">
    <name type="scientific">Niastella yeongjuensis</name>
    <dbReference type="NCBI Taxonomy" id="354355"/>
    <lineage>
        <taxon>Bacteria</taxon>
        <taxon>Pseudomonadati</taxon>
        <taxon>Bacteroidota</taxon>
        <taxon>Chitinophagia</taxon>
        <taxon>Chitinophagales</taxon>
        <taxon>Chitinophagaceae</taxon>
        <taxon>Niastella</taxon>
    </lineage>
</organism>
<comment type="caution">
    <text evidence="2">The sequence shown here is derived from an EMBL/GenBank/DDBJ whole genome shotgun (WGS) entry which is preliminary data.</text>
</comment>
<reference evidence="3" key="1">
    <citation type="submission" date="2016-04" db="EMBL/GenBank/DDBJ databases">
        <authorList>
            <person name="Chen L."/>
            <person name="Zhuang W."/>
            <person name="Wang G."/>
        </authorList>
    </citation>
    <scope>NUCLEOTIDE SEQUENCE [LARGE SCALE GENOMIC DNA]</scope>
    <source>
        <strain evidence="3">17621</strain>
    </source>
</reference>
<evidence type="ECO:0000313" key="3">
    <source>
        <dbReference type="Proteomes" id="UP000192610"/>
    </source>
</evidence>
<sequence>MSTNKYSNKKPSIMKNMLVSLALIAFSCHFVQAQLPVGSVANAGQLVTQLVNAIKPSSFTSAFSGAKEGILGDASKISSATGLASTVSSLVGYIKPDMFKTGSTAKSLLDMGTKAKTMADASSLLKNFEGGLKPEALTNEWSGMRTGWLSALNQLALNQGK</sequence>
<keyword evidence="3" id="KW-1185">Reference proteome</keyword>
<dbReference type="STRING" id="354355.SAMN05660816_04120"/>
<evidence type="ECO:0000313" key="2">
    <source>
        <dbReference type="EMBL" id="OQP40847.1"/>
    </source>
</evidence>
<dbReference type="EMBL" id="LVXG01000067">
    <property type="protein sequence ID" value="OQP40847.1"/>
    <property type="molecule type" value="Genomic_DNA"/>
</dbReference>
<dbReference type="PROSITE" id="PS51257">
    <property type="entry name" value="PROKAR_LIPOPROTEIN"/>
    <property type="match status" value="1"/>
</dbReference>